<keyword evidence="1" id="KW-0732">Signal</keyword>
<comment type="caution">
    <text evidence="2">The sequence shown here is derived from an EMBL/GenBank/DDBJ whole genome shotgun (WGS) entry which is preliminary data.</text>
</comment>
<name>A0A0F3IJX5_9GAMM</name>
<dbReference type="EMBL" id="LAJX01000069">
    <property type="protein sequence ID" value="KJV07011.1"/>
    <property type="molecule type" value="Genomic_DNA"/>
</dbReference>
<organism evidence="2 3">
    <name type="scientific">Methylocucumis oryzae</name>
    <dbReference type="NCBI Taxonomy" id="1632867"/>
    <lineage>
        <taxon>Bacteria</taxon>
        <taxon>Pseudomonadati</taxon>
        <taxon>Pseudomonadota</taxon>
        <taxon>Gammaproteobacteria</taxon>
        <taxon>Methylococcales</taxon>
        <taxon>Methylococcaceae</taxon>
        <taxon>Methylocucumis</taxon>
    </lineage>
</organism>
<dbReference type="InterPro" id="IPR025500">
    <property type="entry name" value="DUF4390"/>
</dbReference>
<reference evidence="3" key="1">
    <citation type="submission" date="2015-03" db="EMBL/GenBank/DDBJ databases">
        <title>Draft genome sequence of a novel methanotroph (Sn10-6) isolated from flooded ricefield rhizosphere in India.</title>
        <authorList>
            <person name="Pandit P.S."/>
            <person name="Pore S.D."/>
            <person name="Arora P."/>
            <person name="Kapse N.G."/>
            <person name="Dhakephalkar P.K."/>
            <person name="Rahalkar M.C."/>
        </authorList>
    </citation>
    <scope>NUCLEOTIDE SEQUENCE [LARGE SCALE GENOMIC DNA]</scope>
    <source>
        <strain evidence="3">Sn10-6</strain>
    </source>
</reference>
<dbReference type="Proteomes" id="UP000033684">
    <property type="component" value="Unassembled WGS sequence"/>
</dbReference>
<dbReference type="AlphaFoldDB" id="A0A0F3IJX5"/>
<evidence type="ECO:0000256" key="1">
    <source>
        <dbReference type="SAM" id="SignalP"/>
    </source>
</evidence>
<keyword evidence="3" id="KW-1185">Reference proteome</keyword>
<feature type="chain" id="PRO_5002462396" description="DUF4390 domain-containing protein" evidence="1">
    <location>
        <begin position="20"/>
        <end position="182"/>
    </location>
</feature>
<feature type="signal peptide" evidence="1">
    <location>
        <begin position="1"/>
        <end position="19"/>
    </location>
</feature>
<gene>
    <name evidence="2" type="ORF">VZ94_07600</name>
</gene>
<dbReference type="Pfam" id="PF14334">
    <property type="entry name" value="DUF4390"/>
    <property type="match status" value="1"/>
</dbReference>
<protein>
    <recommendedName>
        <fullName evidence="4">DUF4390 domain-containing protein</fullName>
    </recommendedName>
</protein>
<evidence type="ECO:0000313" key="3">
    <source>
        <dbReference type="Proteomes" id="UP000033684"/>
    </source>
</evidence>
<accession>A0A0F3IJX5</accession>
<dbReference type="OrthoDB" id="6198507at2"/>
<proteinExistence type="predicted"/>
<dbReference type="PATRIC" id="fig|1632867.3.peg.5028"/>
<dbReference type="RefSeq" id="WP_045778780.1">
    <property type="nucleotide sequence ID" value="NZ_LAJX01000069.1"/>
</dbReference>
<sequence length="182" mass="20601">MAVFGVLLCWMLTLNTSHAESYQAHIDAISIQAINHDYCLSAQVNYALSPKALEALQNGVALYWTIRIKLVTPRTWLWDATIAELNLGYRLQYHALLNMYRVKNENSLGQQNYSSLATALASMAKLDNFPIIKTDVANASDILVKLKVEFEREALPLPLRPVAYLSPSWSLSSEWFTWPLVK</sequence>
<evidence type="ECO:0008006" key="4">
    <source>
        <dbReference type="Google" id="ProtNLM"/>
    </source>
</evidence>
<evidence type="ECO:0000313" key="2">
    <source>
        <dbReference type="EMBL" id="KJV07011.1"/>
    </source>
</evidence>
<reference evidence="2 3" key="2">
    <citation type="journal article" date="2016" name="Microb. Ecol.">
        <title>Genome Characteristics of a Novel Type I Methanotroph (Sn10-6) Isolated from a Flooded Indian Rice Field.</title>
        <authorList>
            <person name="Rahalkar M.C."/>
            <person name="Pandit P.S."/>
            <person name="Dhakephalkar P.K."/>
            <person name="Pore S."/>
            <person name="Arora P."/>
            <person name="Kapse N."/>
        </authorList>
    </citation>
    <scope>NUCLEOTIDE SEQUENCE [LARGE SCALE GENOMIC DNA]</scope>
    <source>
        <strain evidence="2 3">Sn10-6</strain>
    </source>
</reference>